<evidence type="ECO:0000256" key="3">
    <source>
        <dbReference type="ARBA" id="ARBA00005232"/>
    </source>
</evidence>
<evidence type="ECO:0000256" key="13">
    <source>
        <dbReference type="ARBA" id="ARBA00066418"/>
    </source>
</evidence>
<name>A0A210Q0U4_MIZYE</name>
<keyword evidence="7" id="KW-0007">Acetylation</keyword>
<keyword evidence="10" id="KW-0012">Acyltransferase</keyword>
<proteinExistence type="inferred from homology"/>
<dbReference type="Gene3D" id="3.30.559.70">
    <property type="entry name" value="Choline/Carnitine o-acyltransferase, domain 2"/>
    <property type="match status" value="1"/>
</dbReference>
<evidence type="ECO:0000259" key="16">
    <source>
        <dbReference type="Pfam" id="PF00755"/>
    </source>
</evidence>
<comment type="similarity">
    <text evidence="3">Belongs to the carnitine/choline acetyltransferase family.</text>
</comment>
<evidence type="ECO:0000256" key="4">
    <source>
        <dbReference type="ARBA" id="ARBA00022448"/>
    </source>
</evidence>
<comment type="catalytic activity">
    <reaction evidence="12">
        <text>octanoyl-CoA + (R)-carnitine = O-octanoyl-(R)-carnitine + CoA</text>
        <dbReference type="Rhea" id="RHEA:17177"/>
        <dbReference type="ChEBI" id="CHEBI:16347"/>
        <dbReference type="ChEBI" id="CHEBI:18102"/>
        <dbReference type="ChEBI" id="CHEBI:57287"/>
        <dbReference type="ChEBI" id="CHEBI:57386"/>
        <dbReference type="EC" id="2.3.1.137"/>
    </reaction>
</comment>
<dbReference type="Gene3D" id="3.30.559.10">
    <property type="entry name" value="Chloramphenicol acetyltransferase-like domain"/>
    <property type="match status" value="1"/>
</dbReference>
<evidence type="ECO:0000256" key="12">
    <source>
        <dbReference type="ARBA" id="ARBA00052326"/>
    </source>
</evidence>
<evidence type="ECO:0000256" key="5">
    <source>
        <dbReference type="ARBA" id="ARBA00022679"/>
    </source>
</evidence>
<dbReference type="InterPro" id="IPR000542">
    <property type="entry name" value="Carn_acyl_trans"/>
</dbReference>
<evidence type="ECO:0000256" key="14">
    <source>
        <dbReference type="ARBA" id="ARBA00067184"/>
    </source>
</evidence>
<evidence type="ECO:0000256" key="1">
    <source>
        <dbReference type="ARBA" id="ARBA00004275"/>
    </source>
</evidence>
<keyword evidence="9" id="KW-0576">Peroxisome</keyword>
<dbReference type="InterPro" id="IPR042572">
    <property type="entry name" value="Carn_acyl_trans_N"/>
</dbReference>
<dbReference type="FunFam" id="3.30.559.70:FF:000006">
    <property type="entry name" value="Peroxisomal carnitine O-octanoyltransferase"/>
    <property type="match status" value="1"/>
</dbReference>
<evidence type="ECO:0000256" key="6">
    <source>
        <dbReference type="ARBA" id="ARBA00022832"/>
    </source>
</evidence>
<feature type="active site" description="Proton acceptor" evidence="15">
    <location>
        <position position="382"/>
    </location>
</feature>
<evidence type="ECO:0000256" key="9">
    <source>
        <dbReference type="ARBA" id="ARBA00023140"/>
    </source>
</evidence>
<keyword evidence="8" id="KW-0443">Lipid metabolism</keyword>
<keyword evidence="5 17" id="KW-0808">Transferase</keyword>
<dbReference type="Gene3D" id="1.10.275.20">
    <property type="entry name" value="Choline/Carnitine o-acyltransferase"/>
    <property type="match status" value="1"/>
</dbReference>
<dbReference type="EC" id="2.3.1.137" evidence="13"/>
<comment type="catalytic activity">
    <reaction evidence="11">
        <text>4,8-dimethylnonanoyl-CoA + (R)-carnitine = O-4,8-dimethylnonanoyl-(R)-carnitine + CoA</text>
        <dbReference type="Rhea" id="RHEA:44860"/>
        <dbReference type="ChEBI" id="CHEBI:16347"/>
        <dbReference type="ChEBI" id="CHEBI:57287"/>
        <dbReference type="ChEBI" id="CHEBI:77061"/>
        <dbReference type="ChEBI" id="CHEBI:84654"/>
    </reaction>
</comment>
<dbReference type="Pfam" id="PF00755">
    <property type="entry name" value="Carn_acyltransf"/>
    <property type="match status" value="1"/>
</dbReference>
<dbReference type="GO" id="GO:0006635">
    <property type="term" value="P:fatty acid beta-oxidation"/>
    <property type="evidence" value="ECO:0007669"/>
    <property type="project" value="UniProtKB-UniPathway"/>
</dbReference>
<evidence type="ECO:0000313" key="18">
    <source>
        <dbReference type="Proteomes" id="UP000242188"/>
    </source>
</evidence>
<evidence type="ECO:0000256" key="11">
    <source>
        <dbReference type="ARBA" id="ARBA00048999"/>
    </source>
</evidence>
<dbReference type="SUPFAM" id="SSF52777">
    <property type="entry name" value="CoA-dependent acyltransferases"/>
    <property type="match status" value="2"/>
</dbReference>
<dbReference type="OrthoDB" id="240216at2759"/>
<dbReference type="UniPathway" id="UPA00659"/>
<dbReference type="AlphaFoldDB" id="A0A210Q0U4"/>
<dbReference type="PANTHER" id="PTHR22589:SF67">
    <property type="entry name" value="PEROXISOMAL CARNITINE O-OCTANOYLTRANSFERASE"/>
    <property type="match status" value="1"/>
</dbReference>
<protein>
    <recommendedName>
        <fullName evidence="14">Peroxisomal carnitine O-octanoyltransferase</fullName>
        <ecNumber evidence="13">2.3.1.137</ecNumber>
    </recommendedName>
</protein>
<evidence type="ECO:0000256" key="8">
    <source>
        <dbReference type="ARBA" id="ARBA00023098"/>
    </source>
</evidence>
<dbReference type="EMBL" id="NEDP02005295">
    <property type="protein sequence ID" value="OWF42358.1"/>
    <property type="molecule type" value="Genomic_DNA"/>
</dbReference>
<keyword evidence="18" id="KW-1185">Reference proteome</keyword>
<dbReference type="InterPro" id="IPR039551">
    <property type="entry name" value="Cho/carn_acyl_trans"/>
</dbReference>
<comment type="caution">
    <text evidence="17">The sequence shown here is derived from an EMBL/GenBank/DDBJ whole genome shotgun (WGS) entry which is preliminary data.</text>
</comment>
<accession>A0A210Q0U4</accession>
<evidence type="ECO:0000256" key="15">
    <source>
        <dbReference type="PIRSR" id="PIRSR600542-1"/>
    </source>
</evidence>
<dbReference type="InterPro" id="IPR042231">
    <property type="entry name" value="Cho/carn_acyl_trans_2"/>
</dbReference>
<comment type="pathway">
    <text evidence="2">Lipid metabolism; fatty acid beta-oxidation.</text>
</comment>
<organism evidence="17 18">
    <name type="scientific">Mizuhopecten yessoensis</name>
    <name type="common">Japanese scallop</name>
    <name type="synonym">Patinopecten yessoensis</name>
    <dbReference type="NCBI Taxonomy" id="6573"/>
    <lineage>
        <taxon>Eukaryota</taxon>
        <taxon>Metazoa</taxon>
        <taxon>Spiralia</taxon>
        <taxon>Lophotrochozoa</taxon>
        <taxon>Mollusca</taxon>
        <taxon>Bivalvia</taxon>
        <taxon>Autobranchia</taxon>
        <taxon>Pteriomorphia</taxon>
        <taxon>Pectinida</taxon>
        <taxon>Pectinoidea</taxon>
        <taxon>Pectinidae</taxon>
        <taxon>Mizuhopecten</taxon>
    </lineage>
</organism>
<keyword evidence="6" id="KW-0276">Fatty acid metabolism</keyword>
<evidence type="ECO:0000256" key="7">
    <source>
        <dbReference type="ARBA" id="ARBA00022990"/>
    </source>
</evidence>
<feature type="domain" description="Choline/carnitine acyltransferase" evidence="16">
    <location>
        <begin position="80"/>
        <end position="652"/>
    </location>
</feature>
<gene>
    <name evidence="17" type="ORF">KP79_PYT19444</name>
</gene>
<dbReference type="GO" id="GO:0008458">
    <property type="term" value="F:carnitine O-octanoyltransferase activity"/>
    <property type="evidence" value="ECO:0007669"/>
    <property type="project" value="UniProtKB-EC"/>
</dbReference>
<dbReference type="STRING" id="6573.A0A210Q0U4"/>
<dbReference type="PANTHER" id="PTHR22589">
    <property type="entry name" value="CARNITINE O-ACYLTRANSFERASE"/>
    <property type="match status" value="1"/>
</dbReference>
<reference evidence="17 18" key="1">
    <citation type="journal article" date="2017" name="Nat. Ecol. Evol.">
        <title>Scallop genome provides insights into evolution of bilaterian karyotype and development.</title>
        <authorList>
            <person name="Wang S."/>
            <person name="Zhang J."/>
            <person name="Jiao W."/>
            <person name="Li J."/>
            <person name="Xun X."/>
            <person name="Sun Y."/>
            <person name="Guo X."/>
            <person name="Huan P."/>
            <person name="Dong B."/>
            <person name="Zhang L."/>
            <person name="Hu X."/>
            <person name="Sun X."/>
            <person name="Wang J."/>
            <person name="Zhao C."/>
            <person name="Wang Y."/>
            <person name="Wang D."/>
            <person name="Huang X."/>
            <person name="Wang R."/>
            <person name="Lv J."/>
            <person name="Li Y."/>
            <person name="Zhang Z."/>
            <person name="Liu B."/>
            <person name="Lu W."/>
            <person name="Hui Y."/>
            <person name="Liang J."/>
            <person name="Zhou Z."/>
            <person name="Hou R."/>
            <person name="Li X."/>
            <person name="Liu Y."/>
            <person name="Li H."/>
            <person name="Ning X."/>
            <person name="Lin Y."/>
            <person name="Zhao L."/>
            <person name="Xing Q."/>
            <person name="Dou J."/>
            <person name="Li Y."/>
            <person name="Mao J."/>
            <person name="Guo H."/>
            <person name="Dou H."/>
            <person name="Li T."/>
            <person name="Mu C."/>
            <person name="Jiang W."/>
            <person name="Fu Q."/>
            <person name="Fu X."/>
            <person name="Miao Y."/>
            <person name="Liu J."/>
            <person name="Yu Q."/>
            <person name="Li R."/>
            <person name="Liao H."/>
            <person name="Li X."/>
            <person name="Kong Y."/>
            <person name="Jiang Z."/>
            <person name="Chourrout D."/>
            <person name="Li R."/>
            <person name="Bao Z."/>
        </authorList>
    </citation>
    <scope>NUCLEOTIDE SEQUENCE [LARGE SCALE GENOMIC DNA]</scope>
    <source>
        <strain evidence="17 18">PY_sf001</strain>
    </source>
</reference>
<evidence type="ECO:0000256" key="10">
    <source>
        <dbReference type="ARBA" id="ARBA00023315"/>
    </source>
</evidence>
<evidence type="ECO:0000313" key="17">
    <source>
        <dbReference type="EMBL" id="OWF42358.1"/>
    </source>
</evidence>
<evidence type="ECO:0000256" key="2">
    <source>
        <dbReference type="ARBA" id="ARBA00005005"/>
    </source>
</evidence>
<keyword evidence="4" id="KW-0813">Transport</keyword>
<dbReference type="Proteomes" id="UP000242188">
    <property type="component" value="Unassembled WGS sequence"/>
</dbReference>
<dbReference type="InterPro" id="IPR023213">
    <property type="entry name" value="CAT-like_dom_sf"/>
</dbReference>
<sequence length="667" mass="75814">MSVGRSVYSIRSGYLLTGWRRFPVSRPVSSSRSVLGRRLCSSVTGTNSPEKMAANIPDPDVMFRSDEEKTFQYQDSLPSLPVPDLKHTLKKYLDSVKPHVTPDEYTRTESIVRQFESGVGQELQQKLITKAKYSRNWLEKWWEDVAYFEGRYPMAPLINLAGLFPYSYHCYPAKPGTQVERAGMILHYTLKFWEIIRKEKLRAEKDNKGNQLCMSQFRKAFNTCRVPGINKDKLLSYFLTESEGISPGHISVMCRGRIYVFDGQDANGEILTPPEIQSQLQRIRDICDFQPEGLGIGAVTGDERTQWAQTRNQLIALDPKNYANLELIQSSIINVVLDDSQPKDNSEMFQVTLAGNPVNRWFDKSNTFVFYANGLGAANCDHAPCDGMMFVTMLLYTDLNLMRCKGQWKGTREIREQTHPVELEFNVNQDIVAAIERAKQVFKTSADNLFCITREYTRYGKTFLRSKNLHPSTHMQMALQYTYYKMYKKPAPTYETATIRRFYHARTETLRSCTQEALDWSKAMLDPAVTNDRRVQLYLAAASKHNSLMDEANHLNGCDRHLLGLSCVAKEDGLPLPDLYSDLSFTKSGGGGSFVLSTSFVGYTAVYGCVAPMMEHGYGAFYKIEANKIVPAVSVWKSSPHTDAVKFCETLFQNLDEMGQMLQNSKL</sequence>
<dbReference type="GO" id="GO:0005777">
    <property type="term" value="C:peroxisome"/>
    <property type="evidence" value="ECO:0007669"/>
    <property type="project" value="UniProtKB-SubCell"/>
</dbReference>
<comment type="subcellular location">
    <subcellularLocation>
        <location evidence="1">Peroxisome</location>
    </subcellularLocation>
</comment>